<dbReference type="Proteomes" id="UP000327157">
    <property type="component" value="Unassembled WGS sequence"/>
</dbReference>
<dbReference type="PROSITE" id="PS51375">
    <property type="entry name" value="PPR"/>
    <property type="match status" value="1"/>
</dbReference>
<dbReference type="OrthoDB" id="1712577at2759"/>
<dbReference type="InterPro" id="IPR011990">
    <property type="entry name" value="TPR-like_helical_dom_sf"/>
</dbReference>
<dbReference type="PANTHER" id="PTHR47932:SF63">
    <property type="entry name" value="OS08G0290000 PROTEIN"/>
    <property type="match status" value="1"/>
</dbReference>
<feature type="transmembrane region" description="Helical" evidence="4">
    <location>
        <begin position="31"/>
        <end position="52"/>
    </location>
</feature>
<keyword evidence="6" id="KW-1185">Reference proteome</keyword>
<protein>
    <submittedName>
        <fullName evidence="5">Pentatricopeptide repeat-containing protein</fullName>
    </submittedName>
</protein>
<keyword evidence="2" id="KW-0677">Repeat</keyword>
<dbReference type="AlphaFoldDB" id="A0A5N5H0J4"/>
<dbReference type="Pfam" id="PF01535">
    <property type="entry name" value="PPR"/>
    <property type="match status" value="1"/>
</dbReference>
<keyword evidence="4" id="KW-1133">Transmembrane helix</keyword>
<name>A0A5N5H0J4_9ROSA</name>
<comment type="caution">
    <text evidence="5">The sequence shown here is derived from an EMBL/GenBank/DDBJ whole genome shotgun (WGS) entry which is preliminary data.</text>
</comment>
<feature type="repeat" description="PPR" evidence="3">
    <location>
        <begin position="1"/>
        <end position="30"/>
    </location>
</feature>
<reference evidence="5 6" key="2">
    <citation type="submission" date="2019-11" db="EMBL/GenBank/DDBJ databases">
        <title>A de novo genome assembly of a pear dwarfing rootstock.</title>
        <authorList>
            <person name="Wang F."/>
            <person name="Wang J."/>
            <person name="Li S."/>
            <person name="Zhang Y."/>
            <person name="Fang M."/>
            <person name="Ma L."/>
            <person name="Zhao Y."/>
            <person name="Jiang S."/>
        </authorList>
    </citation>
    <scope>NUCLEOTIDE SEQUENCE [LARGE SCALE GENOMIC DNA]</scope>
    <source>
        <strain evidence="5">S2</strain>
        <tissue evidence="5">Leaf</tissue>
    </source>
</reference>
<comment type="similarity">
    <text evidence="1">Belongs to the PPR family. P subfamily.</text>
</comment>
<keyword evidence="4" id="KW-0472">Membrane</keyword>
<organism evidence="5 6">
    <name type="scientific">Pyrus ussuriensis x Pyrus communis</name>
    <dbReference type="NCBI Taxonomy" id="2448454"/>
    <lineage>
        <taxon>Eukaryota</taxon>
        <taxon>Viridiplantae</taxon>
        <taxon>Streptophyta</taxon>
        <taxon>Embryophyta</taxon>
        <taxon>Tracheophyta</taxon>
        <taxon>Spermatophyta</taxon>
        <taxon>Magnoliopsida</taxon>
        <taxon>eudicotyledons</taxon>
        <taxon>Gunneridae</taxon>
        <taxon>Pentapetalae</taxon>
        <taxon>rosids</taxon>
        <taxon>fabids</taxon>
        <taxon>Rosales</taxon>
        <taxon>Rosaceae</taxon>
        <taxon>Amygdaloideae</taxon>
        <taxon>Maleae</taxon>
        <taxon>Pyrus</taxon>
    </lineage>
</organism>
<keyword evidence="4" id="KW-0812">Transmembrane</keyword>
<dbReference type="Pfam" id="PF12854">
    <property type="entry name" value="PPR_1"/>
    <property type="match status" value="1"/>
</dbReference>
<sequence length="118" mass="13241">MKVLNRSCKAGQYNEALYFLELMVNKGYRPDVVLCMIGAYLGDLLSLFSCIYRIKGFFDSRNVEKAVRVMQILEKYGEPDLFPYNALISGFCKANRIDSANKGEARISFEGFGSVGEG</sequence>
<dbReference type="NCBIfam" id="TIGR00756">
    <property type="entry name" value="PPR"/>
    <property type="match status" value="2"/>
</dbReference>
<evidence type="ECO:0000313" key="5">
    <source>
        <dbReference type="EMBL" id="KAB2620847.1"/>
    </source>
</evidence>
<reference evidence="5 6" key="1">
    <citation type="submission" date="2019-09" db="EMBL/GenBank/DDBJ databases">
        <authorList>
            <person name="Ou C."/>
        </authorList>
    </citation>
    <scope>NUCLEOTIDE SEQUENCE [LARGE SCALE GENOMIC DNA]</scope>
    <source>
        <strain evidence="5">S2</strain>
        <tissue evidence="5">Leaf</tissue>
    </source>
</reference>
<evidence type="ECO:0000313" key="6">
    <source>
        <dbReference type="Proteomes" id="UP000327157"/>
    </source>
</evidence>
<gene>
    <name evidence="5" type="ORF">D8674_041291</name>
</gene>
<evidence type="ECO:0000256" key="2">
    <source>
        <dbReference type="ARBA" id="ARBA00022737"/>
    </source>
</evidence>
<evidence type="ECO:0000256" key="3">
    <source>
        <dbReference type="PROSITE-ProRule" id="PRU00708"/>
    </source>
</evidence>
<dbReference type="InterPro" id="IPR002885">
    <property type="entry name" value="PPR_rpt"/>
</dbReference>
<dbReference type="EMBL" id="SMOL01000285">
    <property type="protein sequence ID" value="KAB2620847.1"/>
    <property type="molecule type" value="Genomic_DNA"/>
</dbReference>
<evidence type="ECO:0000256" key="1">
    <source>
        <dbReference type="ARBA" id="ARBA00007626"/>
    </source>
</evidence>
<proteinExistence type="inferred from homology"/>
<accession>A0A5N5H0J4</accession>
<dbReference type="Gene3D" id="1.25.40.10">
    <property type="entry name" value="Tetratricopeptide repeat domain"/>
    <property type="match status" value="1"/>
</dbReference>
<evidence type="ECO:0000256" key="4">
    <source>
        <dbReference type="SAM" id="Phobius"/>
    </source>
</evidence>
<dbReference type="PANTHER" id="PTHR47932">
    <property type="entry name" value="ATPASE EXPRESSION PROTEIN 3"/>
    <property type="match status" value="1"/>
</dbReference>